<gene>
    <name evidence="3" type="ORF">CSX02_08160</name>
</gene>
<keyword evidence="1 2" id="KW-0732">Signal</keyword>
<feature type="signal peptide" evidence="2">
    <location>
        <begin position="1"/>
        <end position="20"/>
    </location>
</feature>
<evidence type="ECO:0000313" key="4">
    <source>
        <dbReference type="Proteomes" id="UP000224563"/>
    </source>
</evidence>
<dbReference type="PANTHER" id="PTHR43649:SF33">
    <property type="entry name" value="POLYGALACTURONAN_RHAMNOGALACTURONAN-BINDING PROTEIN YTCQ"/>
    <property type="match status" value="1"/>
</dbReference>
<dbReference type="InterPro" id="IPR050490">
    <property type="entry name" value="Bact_solute-bd_prot1"/>
</dbReference>
<dbReference type="PANTHER" id="PTHR43649">
    <property type="entry name" value="ARABINOSE-BINDING PROTEIN-RELATED"/>
    <property type="match status" value="1"/>
</dbReference>
<dbReference type="Gene3D" id="3.40.190.10">
    <property type="entry name" value="Periplasmic binding protein-like II"/>
    <property type="match status" value="1"/>
</dbReference>
<dbReference type="RefSeq" id="WP_099386305.1">
    <property type="nucleotide sequence ID" value="NZ_JANSWH010000047.1"/>
</dbReference>
<protein>
    <submittedName>
        <fullName evidence="3">ABC transporter substrate-binding protein</fullName>
    </submittedName>
</protein>
<accession>A0A2G3E2D9</accession>
<reference evidence="3 4" key="2">
    <citation type="submission" date="2017-10" db="EMBL/GenBank/DDBJ databases">
        <authorList>
            <person name="Banno H."/>
            <person name="Chua N.-H."/>
        </authorList>
    </citation>
    <scope>NUCLEOTIDE SEQUENCE [LARGE SCALE GENOMIC DNA]</scope>
    <source>
        <strain evidence="3 4">JK623</strain>
    </source>
</reference>
<dbReference type="EMBL" id="PDYG01000056">
    <property type="protein sequence ID" value="PHU37424.1"/>
    <property type="molecule type" value="Genomic_DNA"/>
</dbReference>
<reference evidence="3 4" key="1">
    <citation type="submission" date="2017-10" db="EMBL/GenBank/DDBJ databases">
        <title>Resolving the taxonomy of Roseburia spp., Eubacterium rectale and Agathobacter spp. through phylogenomic analysis.</title>
        <authorList>
            <person name="Sheridan P.O."/>
            <person name="Walker A.W."/>
            <person name="Duncan S.H."/>
            <person name="Scott K.P."/>
            <person name="Toole P.W.O."/>
            <person name="Luis P."/>
            <person name="Flint H.J."/>
        </authorList>
    </citation>
    <scope>NUCLEOTIDE SEQUENCE [LARGE SCALE GENOMIC DNA]</scope>
    <source>
        <strain evidence="3 4">JK623</strain>
    </source>
</reference>
<proteinExistence type="predicted"/>
<feature type="chain" id="PRO_5038751717" evidence="2">
    <location>
        <begin position="21"/>
        <end position="459"/>
    </location>
</feature>
<keyword evidence="4" id="KW-1185">Reference proteome</keyword>
<dbReference type="SUPFAM" id="SSF53850">
    <property type="entry name" value="Periplasmic binding protein-like II"/>
    <property type="match status" value="1"/>
</dbReference>
<name>A0A2G3E2D9_9FIRM</name>
<evidence type="ECO:0000256" key="1">
    <source>
        <dbReference type="ARBA" id="ARBA00022729"/>
    </source>
</evidence>
<dbReference type="PROSITE" id="PS51257">
    <property type="entry name" value="PROKAR_LIPOPROTEIN"/>
    <property type="match status" value="1"/>
</dbReference>
<organism evidence="3 4">
    <name type="scientific">Agathobacter ruminis</name>
    <dbReference type="NCBI Taxonomy" id="1712665"/>
    <lineage>
        <taxon>Bacteria</taxon>
        <taxon>Bacillati</taxon>
        <taxon>Bacillota</taxon>
        <taxon>Clostridia</taxon>
        <taxon>Lachnospirales</taxon>
        <taxon>Lachnospiraceae</taxon>
        <taxon>Agathobacter</taxon>
    </lineage>
</organism>
<sequence>MKRKLISALLCAAMATTLLAGCGGKTTDTNKANNASSNNEAKDGGDVLNIYVWNTEWQERVVAYYPNYEKVDDTTGKIGDVTVNWVITANQDNAYQNKLDEALDNQATAKDDDKVDIFLIEADYALKYVDTPDALPLSELGLDDSVFANQYQYTKDVVTDSNGQLKGASWQGCPGALIYNREIAKKVLGTDDPAKVQEAVSDWDKYAETAAKMQAAGYFMTAGATDSYRVFSNNVSSKWVVDGKINIDPNIKKWVDMTKEQADKKQINSASSYNLWQEDWKKGFFTDTANVFCYFGPAWFIDFSMSCDQDGSVGSAGGWAVTQGPQGFFWGGTWICAANGTDNKDLVADIIKTMTTDPTVLSKIVEEKSDFVNDQTIMEKYAKDEKFGNKYLGGQNPYGIFASGVSSVSLANQSAYDQGCNEEFQNAMTDYFAGKATYEEALQTFYNKITAKYPDIKAE</sequence>
<evidence type="ECO:0000313" key="3">
    <source>
        <dbReference type="EMBL" id="PHU37424.1"/>
    </source>
</evidence>
<comment type="caution">
    <text evidence="3">The sequence shown here is derived from an EMBL/GenBank/DDBJ whole genome shotgun (WGS) entry which is preliminary data.</text>
</comment>
<dbReference type="Proteomes" id="UP000224563">
    <property type="component" value="Unassembled WGS sequence"/>
</dbReference>
<dbReference type="AlphaFoldDB" id="A0A2G3E2D9"/>
<evidence type="ECO:0000256" key="2">
    <source>
        <dbReference type="SAM" id="SignalP"/>
    </source>
</evidence>